<evidence type="ECO:0000313" key="4">
    <source>
        <dbReference type="EMBL" id="QFR49923.1"/>
    </source>
</evidence>
<dbReference type="Pfam" id="PF11845">
    <property type="entry name" value="Tll0287-like"/>
    <property type="match status" value="1"/>
</dbReference>
<dbReference type="AlphaFoldDB" id="A0A5P8P2F6"/>
<evidence type="ECO:0000313" key="5">
    <source>
        <dbReference type="Proteomes" id="UP000326944"/>
    </source>
</evidence>
<dbReference type="PROSITE" id="PS50887">
    <property type="entry name" value="GGDEF"/>
    <property type="match status" value="1"/>
</dbReference>
<keyword evidence="1" id="KW-1133">Transmembrane helix</keyword>
<dbReference type="NCBIfam" id="TIGR00254">
    <property type="entry name" value="GGDEF"/>
    <property type="match status" value="1"/>
</dbReference>
<feature type="domain" description="GGDEF" evidence="3">
    <location>
        <begin position="276"/>
        <end position="405"/>
    </location>
</feature>
<dbReference type="Pfam" id="PF00563">
    <property type="entry name" value="EAL"/>
    <property type="match status" value="1"/>
</dbReference>
<dbReference type="Gene3D" id="3.20.20.450">
    <property type="entry name" value="EAL domain"/>
    <property type="match status" value="1"/>
</dbReference>
<accession>A0A5P8P2F6</accession>
<gene>
    <name evidence="4" type="ORF">FJR48_09360</name>
</gene>
<dbReference type="CDD" id="cd01948">
    <property type="entry name" value="EAL"/>
    <property type="match status" value="1"/>
</dbReference>
<evidence type="ECO:0000259" key="2">
    <source>
        <dbReference type="PROSITE" id="PS50883"/>
    </source>
</evidence>
<dbReference type="InterPro" id="IPR043128">
    <property type="entry name" value="Rev_trsase/Diguanyl_cyclase"/>
</dbReference>
<dbReference type="InterPro" id="IPR029787">
    <property type="entry name" value="Nucleotide_cyclase"/>
</dbReference>
<dbReference type="KEGG" id="sulg:FJR48_09360"/>
<feature type="transmembrane region" description="Helical" evidence="1">
    <location>
        <begin position="12"/>
        <end position="29"/>
    </location>
</feature>
<keyword evidence="5" id="KW-1185">Reference proteome</keyword>
<evidence type="ECO:0000256" key="1">
    <source>
        <dbReference type="SAM" id="Phobius"/>
    </source>
</evidence>
<dbReference type="SMART" id="SM00052">
    <property type="entry name" value="EAL"/>
    <property type="match status" value="1"/>
</dbReference>
<dbReference type="OrthoDB" id="9790732at2"/>
<dbReference type="InterPro" id="IPR035919">
    <property type="entry name" value="EAL_sf"/>
</dbReference>
<dbReference type="PANTHER" id="PTHR33121:SF71">
    <property type="entry name" value="OXYGEN SENSOR PROTEIN DOSP"/>
    <property type="match status" value="1"/>
</dbReference>
<feature type="domain" description="EAL" evidence="2">
    <location>
        <begin position="415"/>
        <end position="657"/>
    </location>
</feature>
<dbReference type="GO" id="GO:0071111">
    <property type="term" value="F:cyclic-guanylate-specific phosphodiesterase activity"/>
    <property type="evidence" value="ECO:0007669"/>
    <property type="project" value="InterPro"/>
</dbReference>
<dbReference type="InterPro" id="IPR021796">
    <property type="entry name" value="Tll0287-like_dom"/>
</dbReference>
<keyword evidence="1" id="KW-0812">Transmembrane</keyword>
<name>A0A5P8P2F6_9BACT</name>
<organism evidence="4 5">
    <name type="scientific">Sulfurimonas lithotrophica</name>
    <dbReference type="NCBI Taxonomy" id="2590022"/>
    <lineage>
        <taxon>Bacteria</taxon>
        <taxon>Pseudomonadati</taxon>
        <taxon>Campylobacterota</taxon>
        <taxon>Epsilonproteobacteria</taxon>
        <taxon>Campylobacterales</taxon>
        <taxon>Sulfurimonadaceae</taxon>
        <taxon>Sulfurimonas</taxon>
    </lineage>
</organism>
<dbReference type="PANTHER" id="PTHR33121">
    <property type="entry name" value="CYCLIC DI-GMP PHOSPHODIESTERASE PDEF"/>
    <property type="match status" value="1"/>
</dbReference>
<dbReference type="InterPro" id="IPR050706">
    <property type="entry name" value="Cyclic-di-GMP_PDE-like"/>
</dbReference>
<dbReference type="Pfam" id="PF00990">
    <property type="entry name" value="GGDEF"/>
    <property type="match status" value="1"/>
</dbReference>
<dbReference type="InterPro" id="IPR001633">
    <property type="entry name" value="EAL_dom"/>
</dbReference>
<evidence type="ECO:0000259" key="3">
    <source>
        <dbReference type="PROSITE" id="PS50887"/>
    </source>
</evidence>
<dbReference type="Proteomes" id="UP000326944">
    <property type="component" value="Chromosome"/>
</dbReference>
<dbReference type="EMBL" id="CP043617">
    <property type="protein sequence ID" value="QFR49923.1"/>
    <property type="molecule type" value="Genomic_DNA"/>
</dbReference>
<dbReference type="SUPFAM" id="SSF141868">
    <property type="entry name" value="EAL domain-like"/>
    <property type="match status" value="1"/>
</dbReference>
<dbReference type="InterPro" id="IPR000160">
    <property type="entry name" value="GGDEF_dom"/>
</dbReference>
<dbReference type="PROSITE" id="PS50883">
    <property type="entry name" value="EAL"/>
    <property type="match status" value="1"/>
</dbReference>
<sequence>MGRMFNNQVLKAIPIIFLIVMLFRIGFAYHDAKKRQYEFAQKEAEVLNSYAMTHRTYYQKLFVNKTLTLSDKTLRALPAFSSSPISKEFSKNNSLNIKIKTVSDRARNKFNQADADELQAIDYFKRNKEKDNFFSDKNKDFYLFAYALRIEPVCLKCHGSKEDAPKFIQEKYNNAYDYKLGEVRGIQSIKIPTKNLEKYFLSHFFQYVLHDFILLIALYLGIRYLLKKSKNINIYLEDEVNKKTLELKNMLTIDRLTKLPNRLKLMEDIDKFRTKQNNHLALINIDSFKEINDFYGHNTGDKLLVEIAKKIKNLCNNKNSHVYKLPSDEYALFTTKNISTEEFYSIIKNIVYYLQETKLNIDENHILITLSCGIASNEEELLNKADIALQSSKKDKVNIIVYNNKFDTKSKIIKNIQSMSILKEAIKKQRIIPYFQPIYNIHNDKIEKYECLARIELENKEVLPPFEFIDIAIKSKLYPEITKAIILKSFEFFEDKEFEFSINLSIHDIQNDKTVSFIKKQLSEYKYANRVVFEILESDKIGNYEQLKEFITSMKKFGCKFAIDDFGSGYSNFANILELKVDYLKIDGSLIKYITTDNNSRVITKTIINFASSLGLQTIAEFVEDKDSLELLKKMGIDFIQGYYVGKPSSELNTDYD</sequence>
<dbReference type="CDD" id="cd01949">
    <property type="entry name" value="GGDEF"/>
    <property type="match status" value="1"/>
</dbReference>
<keyword evidence="1" id="KW-0472">Membrane</keyword>
<dbReference type="SMART" id="SM00267">
    <property type="entry name" value="GGDEF"/>
    <property type="match status" value="1"/>
</dbReference>
<proteinExistence type="predicted"/>
<protein>
    <submittedName>
        <fullName evidence="4">EAL domain-containing protein</fullName>
    </submittedName>
</protein>
<reference evidence="4 5" key="1">
    <citation type="submission" date="2019-09" db="EMBL/GenBank/DDBJ databases">
        <title>Sulfurimonas gotlandica sp. nov., a chemoautotrophic and psychrotolerant epsilonproteobacterium isolated from a pelagic redoxcline, and an emended description of the genus Sulfurimonas.</title>
        <authorList>
            <person name="Wang S."/>
            <person name="Jiang L."/>
            <person name="Shao S."/>
        </authorList>
    </citation>
    <scope>NUCLEOTIDE SEQUENCE [LARGE SCALE GENOMIC DNA]</scope>
    <source>
        <strain evidence="4 5">GYSZ_1</strain>
    </source>
</reference>
<dbReference type="SUPFAM" id="SSF55073">
    <property type="entry name" value="Nucleotide cyclase"/>
    <property type="match status" value="1"/>
</dbReference>
<feature type="transmembrane region" description="Helical" evidence="1">
    <location>
        <begin position="204"/>
        <end position="226"/>
    </location>
</feature>
<dbReference type="Gene3D" id="3.30.70.270">
    <property type="match status" value="1"/>
</dbReference>